<dbReference type="GO" id="GO:0046327">
    <property type="term" value="P:glycerol biosynthetic process from pyruvate"/>
    <property type="evidence" value="ECO:0007669"/>
    <property type="project" value="TreeGrafter"/>
</dbReference>
<keyword evidence="9" id="KW-0210">Decarboxylase</keyword>
<dbReference type="GO" id="GO:0005829">
    <property type="term" value="C:cytosol"/>
    <property type="evidence" value="ECO:0007669"/>
    <property type="project" value="TreeGrafter"/>
</dbReference>
<keyword evidence="10" id="KW-0342">GTP-binding</keyword>
<dbReference type="GO" id="GO:0006107">
    <property type="term" value="P:oxaloacetate metabolic process"/>
    <property type="evidence" value="ECO:0007669"/>
    <property type="project" value="TreeGrafter"/>
</dbReference>
<proteinExistence type="inferred from homology"/>
<dbReference type="GO" id="GO:0006094">
    <property type="term" value="P:gluconeogenesis"/>
    <property type="evidence" value="ECO:0007669"/>
    <property type="project" value="UniProtKB-KW"/>
</dbReference>
<dbReference type="EC" id="4.1.1.32" evidence="5"/>
<dbReference type="InterPro" id="IPR035078">
    <property type="entry name" value="PEP_carboxykinase_GTP_N"/>
</dbReference>
<dbReference type="Proteomes" id="UP000011083">
    <property type="component" value="Unassembled WGS sequence"/>
</dbReference>
<dbReference type="KEGG" id="acan:ACA1_217750"/>
<dbReference type="FunFam" id="3.40.449.10:FF:000005">
    <property type="entry name" value="Phosphoenolpyruvate carboxykinase [GTP]"/>
    <property type="match status" value="1"/>
</dbReference>
<dbReference type="GO" id="GO:0016301">
    <property type="term" value="F:kinase activity"/>
    <property type="evidence" value="ECO:0007669"/>
    <property type="project" value="UniProtKB-KW"/>
</dbReference>
<dbReference type="Pfam" id="PF17297">
    <property type="entry name" value="PEPCK_N"/>
    <property type="match status" value="2"/>
</dbReference>
<dbReference type="HAMAP" id="MF_00452">
    <property type="entry name" value="PEPCK_GTP"/>
    <property type="match status" value="2"/>
</dbReference>
<feature type="domain" description="Phosphoenolpyruvate carboxykinase C-terminal P-loop" evidence="13">
    <location>
        <begin position="857"/>
        <end position="1214"/>
    </location>
</feature>
<keyword evidence="7" id="KW-0479">Metal-binding</keyword>
<dbReference type="GO" id="GO:0042594">
    <property type="term" value="P:response to starvation"/>
    <property type="evidence" value="ECO:0007669"/>
    <property type="project" value="TreeGrafter"/>
</dbReference>
<dbReference type="EMBL" id="KB008036">
    <property type="protein sequence ID" value="ELR15182.1"/>
    <property type="molecule type" value="Genomic_DNA"/>
</dbReference>
<dbReference type="RefSeq" id="XP_004337195.1">
    <property type="nucleotide sequence ID" value="XM_004337147.1"/>
</dbReference>
<dbReference type="GO" id="GO:0005525">
    <property type="term" value="F:GTP binding"/>
    <property type="evidence" value="ECO:0007669"/>
    <property type="project" value="UniProtKB-KW"/>
</dbReference>
<dbReference type="InterPro" id="IPR035077">
    <property type="entry name" value="PEP_carboxykinase_GTP_C"/>
</dbReference>
<comment type="similarity">
    <text evidence="3">Belongs to the phosphoenolpyruvate carboxykinase [GTP] family.</text>
</comment>
<dbReference type="PANTHER" id="PTHR11561">
    <property type="entry name" value="PHOSPHOENOLPYRUVATE CARBOXYKINASE"/>
    <property type="match status" value="1"/>
</dbReference>
<dbReference type="Gene3D" id="3.40.449.10">
    <property type="entry name" value="Phosphoenolpyruvate Carboxykinase, domain 1"/>
    <property type="match status" value="2"/>
</dbReference>
<dbReference type="InterPro" id="IPR008210">
    <property type="entry name" value="PEP_carboxykinase_N"/>
</dbReference>
<evidence type="ECO:0000256" key="6">
    <source>
        <dbReference type="ARBA" id="ARBA00022432"/>
    </source>
</evidence>
<feature type="domain" description="Phosphoenolpyruvate carboxykinase C-terminal P-loop" evidence="13">
    <location>
        <begin position="249"/>
        <end position="608"/>
    </location>
</feature>
<dbReference type="AlphaFoldDB" id="L8GQL5"/>
<dbReference type="GO" id="GO:0071333">
    <property type="term" value="P:cellular response to glucose stimulus"/>
    <property type="evidence" value="ECO:0007669"/>
    <property type="project" value="TreeGrafter"/>
</dbReference>
<dbReference type="InterPro" id="IPR013035">
    <property type="entry name" value="PEP_carboxykinase_C"/>
</dbReference>
<evidence type="ECO:0000313" key="15">
    <source>
        <dbReference type="EMBL" id="ELR15182.1"/>
    </source>
</evidence>
<evidence type="ECO:0000256" key="11">
    <source>
        <dbReference type="ARBA" id="ARBA00023211"/>
    </source>
</evidence>
<keyword evidence="12" id="KW-0456">Lyase</keyword>
<dbReference type="OMA" id="FTNPSAM"/>
<evidence type="ECO:0000256" key="2">
    <source>
        <dbReference type="ARBA" id="ARBA00004742"/>
    </source>
</evidence>
<comment type="subunit">
    <text evidence="4">Monomer.</text>
</comment>
<dbReference type="STRING" id="1257118.L8GQL5"/>
<evidence type="ECO:0000259" key="14">
    <source>
        <dbReference type="Pfam" id="PF17297"/>
    </source>
</evidence>
<dbReference type="GeneID" id="14915684"/>
<evidence type="ECO:0000256" key="7">
    <source>
        <dbReference type="ARBA" id="ARBA00022723"/>
    </source>
</evidence>
<keyword evidence="11" id="KW-0464">Manganese</keyword>
<protein>
    <recommendedName>
        <fullName evidence="5">phosphoenolpyruvate carboxykinase (GTP)</fullName>
        <ecNumber evidence="5">4.1.1.32</ecNumber>
    </recommendedName>
</protein>
<evidence type="ECO:0000259" key="13">
    <source>
        <dbReference type="Pfam" id="PF00821"/>
    </source>
</evidence>
<evidence type="ECO:0000256" key="3">
    <source>
        <dbReference type="ARBA" id="ARBA00005796"/>
    </source>
</evidence>
<keyword evidence="8" id="KW-0547">Nucleotide-binding</keyword>
<dbReference type="SUPFAM" id="SSF53795">
    <property type="entry name" value="PEP carboxykinase-like"/>
    <property type="match status" value="2"/>
</dbReference>
<dbReference type="NCBIfam" id="NF003253">
    <property type="entry name" value="PRK04210.1"/>
    <property type="match status" value="2"/>
</dbReference>
<evidence type="ECO:0000256" key="1">
    <source>
        <dbReference type="ARBA" id="ARBA00001936"/>
    </source>
</evidence>
<keyword evidence="15" id="KW-0670">Pyruvate</keyword>
<dbReference type="OrthoDB" id="5841594at2759"/>
<dbReference type="InterPro" id="IPR008209">
    <property type="entry name" value="PEP_carboxykinase_GTP"/>
</dbReference>
<comment type="cofactor">
    <cofactor evidence="1">
        <name>Mn(2+)</name>
        <dbReference type="ChEBI" id="CHEBI:29035"/>
    </cofactor>
</comment>
<dbReference type="CDD" id="cd00819">
    <property type="entry name" value="PEPCK_GTP"/>
    <property type="match status" value="2"/>
</dbReference>
<sequence length="1218" mass="135407">MRSANTNNTQLLQWVEKVKQLTKPANVHWCDGSDQEYATLCEELVKKGTFVRLNEKFVGKNSFLARTDERDVARHESRMFICTKVEEDIGHGRNWAQQTEMTDRLAKLLAGSMEGRTMYVVPFAMGPPGSALARYGVQITDHAYVAASLSLVVRTGTDVLQHLGNGEFEKCLHSVGVPLGGSAADVAWPCNIDDHHLAFFPEHGHGTDADALGSPRFVSFGSLYGGNSLLAQKWFGLDWASVLAHREGWMAEHCAVVTLTDSEDRKFHIAAIFPSACGKSSFALQIPTIPGWTVRCVSENMAWLRQGADGRLYATNPESGFFGVATGTSQFNNLSLMVAMRKGTNIFVNAALTPEGDVWWEGKTKEAPAQLKDWRGQAWTPASATPAAHPNARYTFPATNCPVMDEAWSSPNGVPIDAFLLGGRRSTTVPLVAQALSWEHGVFLGAVLSSETTHATDGATGVAKRDPFAFRSFLGYRLGDYLQHWGDMGQRLGRHAPLVFQVNFFRRDSAADGAYLWPGFGDNARVLKWVCQRVRGEVGARRTAVGLVPHARDLDLTGLDLSREVVENKLLAVNAHEWMEECKDMKKFLGGVESLPGFVASQLTTLEKSLQLELTKVPTTDRAILDWVESTVRLCKPDAVRWCDGSEEEYHELCQLLCEKETFVKLNESLRPNSYLARSTEDDVARVEDRTFICSTKKEDAGPTNNWMEPAEMKEKLNKLYDGCMKGRTMYIIPFCMGPLNSRVSKYGIEITDSAYVVVNMKIMTRMGIEVLHYIEQNAQRGDPKPYLPCLHSVGKPLQEGEKDVRWPSNPQNKYITHFPEDPSVMSFGSGYGGNALLGKKCFALRIASTMARREGWLAEHCLILGLTSPEGKKYYIAAAFPSACGKTNLAMLVPTIPGWKVRCVGDDIAWMYVGEDGRLYGVNPERGYFGVAPGTSDYTNQSAIQTMRSNSLFTNVALTPEGDVWWEGKSKELPPVLEDWTYKQWTPDCGRKAAHPNARYTTPAAQCPVIDPEWENPRGVPISAIIFGGRRSTMIPLIYESFDWQHGTFLGSVCSSETTAAAAGQVGVVRRDPFAMLPFCGYNMADYWQHWLDVGAALGDKAPKVFYVNWFRKDAKGRWLWPGFGENSRVLKWVCEMIDGVGAHRDTPIGRVPTEDALDLMGLDVAPADVHELLRVDSDEWKPEVADIRKFYATFGDKLPAELRRQVDELEKRLSAQ</sequence>
<dbReference type="PANTHER" id="PTHR11561:SF0">
    <property type="entry name" value="PHOSPHOENOLPYRUVATE CARBOXYKINASE [GTP]-RELATED"/>
    <property type="match status" value="1"/>
</dbReference>
<evidence type="ECO:0000256" key="9">
    <source>
        <dbReference type="ARBA" id="ARBA00022793"/>
    </source>
</evidence>
<dbReference type="PROSITE" id="PS00505">
    <property type="entry name" value="PEPCK_GTP"/>
    <property type="match status" value="1"/>
</dbReference>
<feature type="domain" description="Phosphoenolpyruvate carboxykinase GTP-utilising N-terminal" evidence="14">
    <location>
        <begin position="13"/>
        <end position="244"/>
    </location>
</feature>
<keyword evidence="15" id="KW-0418">Kinase</keyword>
<evidence type="ECO:0000256" key="4">
    <source>
        <dbReference type="ARBA" id="ARBA00011245"/>
    </source>
</evidence>
<accession>L8GQL5</accession>
<dbReference type="Gene3D" id="2.170.8.10">
    <property type="entry name" value="Phosphoenolpyruvate Carboxykinase, domain 2"/>
    <property type="match status" value="2"/>
</dbReference>
<evidence type="ECO:0000256" key="8">
    <source>
        <dbReference type="ARBA" id="ARBA00022741"/>
    </source>
</evidence>
<dbReference type="VEuPathDB" id="AmoebaDB:ACA1_217750"/>
<dbReference type="GO" id="GO:0030145">
    <property type="term" value="F:manganese ion binding"/>
    <property type="evidence" value="ECO:0007669"/>
    <property type="project" value="TreeGrafter"/>
</dbReference>
<organism evidence="15 16">
    <name type="scientific">Acanthamoeba castellanii (strain ATCC 30010 / Neff)</name>
    <dbReference type="NCBI Taxonomy" id="1257118"/>
    <lineage>
        <taxon>Eukaryota</taxon>
        <taxon>Amoebozoa</taxon>
        <taxon>Discosea</taxon>
        <taxon>Longamoebia</taxon>
        <taxon>Centramoebida</taxon>
        <taxon>Acanthamoebidae</taxon>
        <taxon>Acanthamoeba</taxon>
    </lineage>
</organism>
<gene>
    <name evidence="15" type="ORF">ACA1_217750</name>
</gene>
<name>L8GQL5_ACACF</name>
<dbReference type="Pfam" id="PF00821">
    <property type="entry name" value="PEPCK_GTP"/>
    <property type="match status" value="2"/>
</dbReference>
<dbReference type="SUPFAM" id="SSF68923">
    <property type="entry name" value="PEP carboxykinase N-terminal domain"/>
    <property type="match status" value="2"/>
</dbReference>
<evidence type="ECO:0000256" key="12">
    <source>
        <dbReference type="ARBA" id="ARBA00023239"/>
    </source>
</evidence>
<dbReference type="InterPro" id="IPR018091">
    <property type="entry name" value="PEP_carboxykin_GTP_CS"/>
</dbReference>
<comment type="pathway">
    <text evidence="2">Carbohydrate biosynthesis; gluconeogenesis.</text>
</comment>
<evidence type="ECO:0000256" key="10">
    <source>
        <dbReference type="ARBA" id="ARBA00023134"/>
    </source>
</evidence>
<dbReference type="GO" id="GO:0019543">
    <property type="term" value="P:propionate catabolic process"/>
    <property type="evidence" value="ECO:0007669"/>
    <property type="project" value="TreeGrafter"/>
</dbReference>
<evidence type="ECO:0000256" key="5">
    <source>
        <dbReference type="ARBA" id="ARBA00012306"/>
    </source>
</evidence>
<keyword evidence="6" id="KW-0312">Gluconeogenesis</keyword>
<feature type="domain" description="Phosphoenolpyruvate carboxykinase GTP-utilising N-terminal" evidence="14">
    <location>
        <begin position="626"/>
        <end position="853"/>
    </location>
</feature>
<reference evidence="15 16" key="1">
    <citation type="journal article" date="2013" name="Genome Biol.">
        <title>Genome of Acanthamoeba castellanii highlights extensive lateral gene transfer and early evolution of tyrosine kinase signaling.</title>
        <authorList>
            <person name="Clarke M."/>
            <person name="Lohan A.J."/>
            <person name="Liu B."/>
            <person name="Lagkouvardos I."/>
            <person name="Roy S."/>
            <person name="Zafar N."/>
            <person name="Bertelli C."/>
            <person name="Schilde C."/>
            <person name="Kianianmomeni A."/>
            <person name="Burglin T.R."/>
            <person name="Frech C."/>
            <person name="Turcotte B."/>
            <person name="Kopec K.O."/>
            <person name="Synnott J.M."/>
            <person name="Choo C."/>
            <person name="Paponov I."/>
            <person name="Finkler A."/>
            <person name="Soon Heng Tan C."/>
            <person name="Hutchins A.P."/>
            <person name="Weinmeier T."/>
            <person name="Rattei T."/>
            <person name="Chu J.S."/>
            <person name="Gimenez G."/>
            <person name="Irimia M."/>
            <person name="Rigden D.J."/>
            <person name="Fitzpatrick D.A."/>
            <person name="Lorenzo-Morales J."/>
            <person name="Bateman A."/>
            <person name="Chiu C.H."/>
            <person name="Tang P."/>
            <person name="Hegemann P."/>
            <person name="Fromm H."/>
            <person name="Raoult D."/>
            <person name="Greub G."/>
            <person name="Miranda-Saavedra D."/>
            <person name="Chen N."/>
            <person name="Nash P."/>
            <person name="Ginger M.L."/>
            <person name="Horn M."/>
            <person name="Schaap P."/>
            <person name="Caler L."/>
            <person name="Loftus B."/>
        </authorList>
    </citation>
    <scope>NUCLEOTIDE SEQUENCE [LARGE SCALE GENOMIC DNA]</scope>
    <source>
        <strain evidence="15 16">Neff</strain>
    </source>
</reference>
<dbReference type="GO" id="GO:0033993">
    <property type="term" value="P:response to lipid"/>
    <property type="evidence" value="ECO:0007669"/>
    <property type="project" value="TreeGrafter"/>
</dbReference>
<dbReference type="GO" id="GO:0004613">
    <property type="term" value="F:phosphoenolpyruvate carboxykinase (GTP) activity"/>
    <property type="evidence" value="ECO:0007669"/>
    <property type="project" value="UniProtKB-EC"/>
</dbReference>
<dbReference type="Gene3D" id="3.90.228.20">
    <property type="match status" value="2"/>
</dbReference>
<evidence type="ECO:0000313" key="16">
    <source>
        <dbReference type="Proteomes" id="UP000011083"/>
    </source>
</evidence>
<keyword evidence="15" id="KW-0808">Transferase</keyword>
<keyword evidence="16" id="KW-1185">Reference proteome</keyword>